<protein>
    <submittedName>
        <fullName evidence="2">Uncharacterized protein</fullName>
    </submittedName>
</protein>
<organism evidence="1 2">
    <name type="scientific">Romanomermis culicivorax</name>
    <name type="common">Nematode worm</name>
    <dbReference type="NCBI Taxonomy" id="13658"/>
    <lineage>
        <taxon>Eukaryota</taxon>
        <taxon>Metazoa</taxon>
        <taxon>Ecdysozoa</taxon>
        <taxon>Nematoda</taxon>
        <taxon>Enoplea</taxon>
        <taxon>Dorylaimia</taxon>
        <taxon>Mermithida</taxon>
        <taxon>Mermithoidea</taxon>
        <taxon>Mermithidae</taxon>
        <taxon>Romanomermis</taxon>
    </lineage>
</organism>
<dbReference type="WBParaSite" id="nRc.2.0.1.t20386-RA">
    <property type="protein sequence ID" value="nRc.2.0.1.t20386-RA"/>
    <property type="gene ID" value="nRc.2.0.1.g20386"/>
</dbReference>
<dbReference type="Proteomes" id="UP000887565">
    <property type="component" value="Unplaced"/>
</dbReference>
<accession>A0A915J1Q1</accession>
<name>A0A915J1Q1_ROMCU</name>
<reference evidence="2" key="1">
    <citation type="submission" date="2022-11" db="UniProtKB">
        <authorList>
            <consortium name="WormBaseParasite"/>
        </authorList>
    </citation>
    <scope>IDENTIFICATION</scope>
</reference>
<evidence type="ECO:0000313" key="1">
    <source>
        <dbReference type="Proteomes" id="UP000887565"/>
    </source>
</evidence>
<sequence length="110" mass="11856">MLAPAFGAIEPYSFINAGGLSSFDCLIVSPPFPIINPHFVPGICISIVTILPPPGKFIEAGPPPMPDVGELTILLFIEDEDPFFIGGKVPPDFSIILSRHRLALLRENTT</sequence>
<proteinExistence type="predicted"/>
<keyword evidence="1" id="KW-1185">Reference proteome</keyword>
<evidence type="ECO:0000313" key="2">
    <source>
        <dbReference type="WBParaSite" id="nRc.2.0.1.t20386-RA"/>
    </source>
</evidence>
<dbReference type="AlphaFoldDB" id="A0A915J1Q1"/>